<protein>
    <recommendedName>
        <fullName evidence="4">HTTM domain-containing protein</fullName>
    </recommendedName>
</protein>
<feature type="transmembrane region" description="Helical" evidence="1">
    <location>
        <begin position="75"/>
        <end position="93"/>
    </location>
</feature>
<gene>
    <name evidence="2" type="ORF">H9652_03825</name>
</gene>
<keyword evidence="1" id="KW-0472">Membrane</keyword>
<evidence type="ECO:0000256" key="1">
    <source>
        <dbReference type="SAM" id="Phobius"/>
    </source>
</evidence>
<dbReference type="RefSeq" id="WP_191794906.1">
    <property type="nucleotide sequence ID" value="NZ_JACSQQ010000004.1"/>
</dbReference>
<keyword evidence="1" id="KW-0812">Transmembrane</keyword>
<feature type="transmembrane region" description="Helical" evidence="1">
    <location>
        <begin position="244"/>
        <end position="261"/>
    </location>
</feature>
<name>A0ABR8RP43_9CELL</name>
<keyword evidence="3" id="KW-1185">Reference proteome</keyword>
<reference evidence="2 3" key="1">
    <citation type="submission" date="2020-08" db="EMBL/GenBank/DDBJ databases">
        <title>A Genomic Blueprint of the Chicken Gut Microbiome.</title>
        <authorList>
            <person name="Gilroy R."/>
            <person name="Ravi A."/>
            <person name="Getino M."/>
            <person name="Pursley I."/>
            <person name="Horton D.L."/>
            <person name="Alikhan N.-F."/>
            <person name="Baker D."/>
            <person name="Gharbi K."/>
            <person name="Hall N."/>
            <person name="Watson M."/>
            <person name="Adriaenssens E.M."/>
            <person name="Foster-Nyarko E."/>
            <person name="Jarju S."/>
            <person name="Secka A."/>
            <person name="Antonio M."/>
            <person name="Oren A."/>
            <person name="Chaudhuri R."/>
            <person name="La Ragione R.M."/>
            <person name="Hildebrand F."/>
            <person name="Pallen M.J."/>
        </authorList>
    </citation>
    <scope>NUCLEOTIDE SEQUENCE [LARGE SCALE GENOMIC DNA]</scope>
    <source>
        <strain evidence="2 3">Sa4CUA1</strain>
    </source>
</reference>
<feature type="transmembrane region" description="Helical" evidence="1">
    <location>
        <begin position="217"/>
        <end position="237"/>
    </location>
</feature>
<keyword evidence="1" id="KW-1133">Transmembrane helix</keyword>
<sequence>MSGPAGSSLCRAARVVDRALVAPGPAHRLLEVRTLLALVIGLRLATRDWTRIADRPAALTDHGTVMGWLLLAPPAWLLVVVQCAGLLGVALVVARRSGRAGFVLAWCAYTALAALWGSSGKVLHPDVLTVTVGFVLLLAADPPQALPATGRSPHWGWPPRAALAALATVYFLTGAQKLRHSGTGWVFSDNMSWVLRQGGSGSPFGEAWVHAVADQPWLTQALAGGALVLELTAPVWLAIRVTRVPFVLAVAAMHGSIWAFLGLDYSAWVLTAAAVAVPMALRPGRRLPGRWLSGPRLSGRWLSGPAHEDGARPAAGAVVEMRRSGVTDRP</sequence>
<evidence type="ECO:0008006" key="4">
    <source>
        <dbReference type="Google" id="ProtNLM"/>
    </source>
</evidence>
<feature type="transmembrane region" description="Helical" evidence="1">
    <location>
        <begin position="100"/>
        <end position="116"/>
    </location>
</feature>
<accession>A0ABR8RP43</accession>
<organism evidence="2 3">
    <name type="scientific">Oerskovia rustica</name>
    <dbReference type="NCBI Taxonomy" id="2762237"/>
    <lineage>
        <taxon>Bacteria</taxon>
        <taxon>Bacillati</taxon>
        <taxon>Actinomycetota</taxon>
        <taxon>Actinomycetes</taxon>
        <taxon>Micrococcales</taxon>
        <taxon>Cellulomonadaceae</taxon>
        <taxon>Oerskovia</taxon>
    </lineage>
</organism>
<proteinExistence type="predicted"/>
<evidence type="ECO:0000313" key="2">
    <source>
        <dbReference type="EMBL" id="MBD7949538.1"/>
    </source>
</evidence>
<evidence type="ECO:0000313" key="3">
    <source>
        <dbReference type="Proteomes" id="UP000641803"/>
    </source>
</evidence>
<dbReference type="Proteomes" id="UP000641803">
    <property type="component" value="Unassembled WGS sequence"/>
</dbReference>
<dbReference type="EMBL" id="JACSQQ010000004">
    <property type="protein sequence ID" value="MBD7949538.1"/>
    <property type="molecule type" value="Genomic_DNA"/>
</dbReference>
<comment type="caution">
    <text evidence="2">The sequence shown here is derived from an EMBL/GenBank/DDBJ whole genome shotgun (WGS) entry which is preliminary data.</text>
</comment>